<sequence length="411" mass="46705">MENDNFRYAGEFEKQEAVIICWADVPCSAAGYDVWKVLVQIIKNIVTEVDVYVNCGIEGSISRCKKVLQRGGIDIEKIHFTQFEDELHWARDYGPDILVDDCGNKRLVHFNFDGYGMYDSEDPIAVMAKRFSAQMAAALGCTDRIESSLVTEGGDKEFNGAGVCMAIEDTEVRKRNPSHTREQIEAEYKRLLNLKKVIWLPKAAYEDEDIFDGPLDIVDGEAVYRSLSANGHIDEMCRFVGENTILLAEVTEEEAQKLPSARITKERLDQAYEILSQEMDCKGKPFRIIRMPVPEPIYFTARPGDHIYESWQMFMEDIPKGHDMNDESPFPEGEIRMQPALSYCNFLIANGVVLGQKYWEEGLPQAIKEKDIRARQVLETAFPDRNVIMIHATALNILGGGIHCMTKNIPW</sequence>
<dbReference type="EMBL" id="JANFXK010000009">
    <property type="protein sequence ID" value="MCQ4637006.1"/>
    <property type="molecule type" value="Genomic_DNA"/>
</dbReference>
<dbReference type="SUPFAM" id="SSF55909">
    <property type="entry name" value="Pentein"/>
    <property type="match status" value="1"/>
</dbReference>
<accession>A0ABT1RPB1</accession>
<reference evidence="2 3" key="1">
    <citation type="submission" date="2022-06" db="EMBL/GenBank/DDBJ databases">
        <title>Isolation of gut microbiota from human fecal samples.</title>
        <authorList>
            <person name="Pamer E.G."/>
            <person name="Barat B."/>
            <person name="Waligurski E."/>
            <person name="Medina S."/>
            <person name="Paddock L."/>
            <person name="Mostad J."/>
        </authorList>
    </citation>
    <scope>NUCLEOTIDE SEQUENCE [LARGE SCALE GENOMIC DNA]</scope>
    <source>
        <strain evidence="2 3">SL.3.17</strain>
    </source>
</reference>
<organism evidence="2 3">
    <name type="scientific">Anaerovorax odorimutans</name>
    <dbReference type="NCBI Taxonomy" id="109327"/>
    <lineage>
        <taxon>Bacteria</taxon>
        <taxon>Bacillati</taxon>
        <taxon>Bacillota</taxon>
        <taxon>Clostridia</taxon>
        <taxon>Peptostreptococcales</taxon>
        <taxon>Anaerovoracaceae</taxon>
        <taxon>Anaerovorax</taxon>
    </lineage>
</organism>
<gene>
    <name evidence="2" type="ORF">NE619_09705</name>
</gene>
<proteinExistence type="predicted"/>
<keyword evidence="1" id="KW-0378">Hydrolase</keyword>
<name>A0ABT1RPB1_9FIRM</name>
<dbReference type="InterPro" id="IPR007466">
    <property type="entry name" value="Peptidyl-Arg-deiminase_porph"/>
</dbReference>
<dbReference type="Pfam" id="PF04371">
    <property type="entry name" value="PAD_porph"/>
    <property type="match status" value="1"/>
</dbReference>
<evidence type="ECO:0000313" key="3">
    <source>
        <dbReference type="Proteomes" id="UP001524502"/>
    </source>
</evidence>
<dbReference type="PANTHER" id="PTHR31377:SF0">
    <property type="entry name" value="AGMATINE DEIMINASE-RELATED"/>
    <property type="match status" value="1"/>
</dbReference>
<dbReference type="PANTHER" id="PTHR31377">
    <property type="entry name" value="AGMATINE DEIMINASE-RELATED"/>
    <property type="match status" value="1"/>
</dbReference>
<evidence type="ECO:0000313" key="2">
    <source>
        <dbReference type="EMBL" id="MCQ4637006.1"/>
    </source>
</evidence>
<protein>
    <submittedName>
        <fullName evidence="2">Agmatine deiminase family protein</fullName>
    </submittedName>
</protein>
<dbReference type="RefSeq" id="WP_256132194.1">
    <property type="nucleotide sequence ID" value="NZ_JANFXK010000009.1"/>
</dbReference>
<dbReference type="Proteomes" id="UP001524502">
    <property type="component" value="Unassembled WGS sequence"/>
</dbReference>
<dbReference type="Gene3D" id="3.75.10.10">
    <property type="entry name" value="L-arginine/glycine Amidinotransferase, Chain A"/>
    <property type="match status" value="1"/>
</dbReference>
<comment type="caution">
    <text evidence="2">The sequence shown here is derived from an EMBL/GenBank/DDBJ whole genome shotgun (WGS) entry which is preliminary data.</text>
</comment>
<keyword evidence="3" id="KW-1185">Reference proteome</keyword>
<evidence type="ECO:0000256" key="1">
    <source>
        <dbReference type="ARBA" id="ARBA00022801"/>
    </source>
</evidence>